<reference evidence="2" key="1">
    <citation type="journal article" date="2014" name="Int. J. Syst. Evol. Microbiol.">
        <title>Complete genome sequence of Corynebacterium casei LMG S-19264T (=DSM 44701T), isolated from a smear-ripened cheese.</title>
        <authorList>
            <consortium name="US DOE Joint Genome Institute (JGI-PGF)"/>
            <person name="Walter F."/>
            <person name="Albersmeier A."/>
            <person name="Kalinowski J."/>
            <person name="Ruckert C."/>
        </authorList>
    </citation>
    <scope>NUCLEOTIDE SEQUENCE</scope>
    <source>
        <strain evidence="2">CGMCC 1.15322</strain>
    </source>
</reference>
<proteinExistence type="predicted"/>
<sequence length="157" mass="17627">MSSTEKIAIAAHLHVLLRRKTGRVTDTEWMATNTAYAAEMIRFSREKAVEDGHIDLRVWADKLEEIMATPDAKHRVPLVKMMADAVKERTAVAHHAASSVPAVVDQQSARSVNAEEEVYPESGFIESTFGTIFGDSETHRQRERRDPGVPRYVKGLR</sequence>
<dbReference type="Proteomes" id="UP000620596">
    <property type="component" value="Unassembled WGS sequence"/>
</dbReference>
<evidence type="ECO:0000313" key="3">
    <source>
        <dbReference type="Proteomes" id="UP000620596"/>
    </source>
</evidence>
<dbReference type="EMBL" id="BMIG01000020">
    <property type="protein sequence ID" value="GGB13193.1"/>
    <property type="molecule type" value="Genomic_DNA"/>
</dbReference>
<protein>
    <submittedName>
        <fullName evidence="2">Uncharacterized protein</fullName>
    </submittedName>
</protein>
<feature type="region of interest" description="Disordered" evidence="1">
    <location>
        <begin position="135"/>
        <end position="157"/>
    </location>
</feature>
<reference evidence="2" key="2">
    <citation type="submission" date="2020-09" db="EMBL/GenBank/DDBJ databases">
        <authorList>
            <person name="Sun Q."/>
            <person name="Zhou Y."/>
        </authorList>
    </citation>
    <scope>NUCLEOTIDE SEQUENCE</scope>
    <source>
        <strain evidence="2">CGMCC 1.15322</strain>
    </source>
</reference>
<evidence type="ECO:0000313" key="2">
    <source>
        <dbReference type="EMBL" id="GGB13193.1"/>
    </source>
</evidence>
<organism evidence="2 3">
    <name type="scientific">Polaromonas eurypsychrophila</name>
    <dbReference type="NCBI Taxonomy" id="1614635"/>
    <lineage>
        <taxon>Bacteria</taxon>
        <taxon>Pseudomonadati</taxon>
        <taxon>Pseudomonadota</taxon>
        <taxon>Betaproteobacteria</taxon>
        <taxon>Burkholderiales</taxon>
        <taxon>Comamonadaceae</taxon>
        <taxon>Polaromonas</taxon>
    </lineage>
</organism>
<evidence type="ECO:0000256" key="1">
    <source>
        <dbReference type="SAM" id="MobiDB-lite"/>
    </source>
</evidence>
<comment type="caution">
    <text evidence="2">The sequence shown here is derived from an EMBL/GenBank/DDBJ whole genome shotgun (WGS) entry which is preliminary data.</text>
</comment>
<feature type="compositionally biased region" description="Basic and acidic residues" evidence="1">
    <location>
        <begin position="136"/>
        <end position="148"/>
    </location>
</feature>
<name>A0A916SRT0_9BURK</name>
<keyword evidence="3" id="KW-1185">Reference proteome</keyword>
<accession>A0A916SRT0</accession>
<dbReference type="RefSeq" id="WP_188710153.1">
    <property type="nucleotide sequence ID" value="NZ_BMIG01000020.1"/>
</dbReference>
<dbReference type="AlphaFoldDB" id="A0A916SRT0"/>
<gene>
    <name evidence="2" type="ORF">GCM10011496_37600</name>
</gene>